<dbReference type="CDD" id="cd03349">
    <property type="entry name" value="LbH_XAT"/>
    <property type="match status" value="1"/>
</dbReference>
<dbReference type="PANTHER" id="PTHR43300">
    <property type="entry name" value="ACETYLTRANSFERASE"/>
    <property type="match status" value="1"/>
</dbReference>
<accession>A0ABX7B7D4</accession>
<dbReference type="PANTHER" id="PTHR43300:SF11">
    <property type="entry name" value="ACETYLTRANSFERASE RV3034C-RELATED"/>
    <property type="match status" value="1"/>
</dbReference>
<sequence length="219" mass="24045">MTGGRRHDPRFGPDPDALHPLADHPRVMFVRNLPLPPSVEIGAYTYYDDPEGPEAFLRNVLYHYEFTGDRLRIGRFCALATGTAFLMNGGNHRTAAPSTYPFLIFGGAWAGRFEGEADFPGRGDTVVGNDVWTGWKSTILPGVTIGDGAIVAARAVVTRDVPPYAVVAGNPARIVRMRYGPRDVERLLRLRWWDWDAERITRNIPAIAGGDVDALAAAT</sequence>
<dbReference type="Pfam" id="PF00132">
    <property type="entry name" value="Hexapep"/>
    <property type="match status" value="1"/>
</dbReference>
<dbReference type="EMBL" id="CP067420">
    <property type="protein sequence ID" value="QQP90049.1"/>
    <property type="molecule type" value="Genomic_DNA"/>
</dbReference>
<dbReference type="InterPro" id="IPR011004">
    <property type="entry name" value="Trimer_LpxA-like_sf"/>
</dbReference>
<gene>
    <name evidence="2" type="ORF">IGS68_01885</name>
</gene>
<proteinExistence type="inferred from homology"/>
<dbReference type="SUPFAM" id="SSF51161">
    <property type="entry name" value="Trimeric LpxA-like enzymes"/>
    <property type="match status" value="1"/>
</dbReference>
<dbReference type="Proteomes" id="UP000595197">
    <property type="component" value="Chromosome"/>
</dbReference>
<protein>
    <submittedName>
        <fullName evidence="2">CatB-related O-acetyltransferase</fullName>
    </submittedName>
</protein>
<dbReference type="Gene3D" id="2.160.10.10">
    <property type="entry name" value="Hexapeptide repeat proteins"/>
    <property type="match status" value="1"/>
</dbReference>
<organism evidence="2 3">
    <name type="scientific">Skermanella cutis</name>
    <dbReference type="NCBI Taxonomy" id="2775420"/>
    <lineage>
        <taxon>Bacteria</taxon>
        <taxon>Pseudomonadati</taxon>
        <taxon>Pseudomonadota</taxon>
        <taxon>Alphaproteobacteria</taxon>
        <taxon>Rhodospirillales</taxon>
        <taxon>Azospirillaceae</taxon>
        <taxon>Skermanella</taxon>
    </lineage>
</organism>
<evidence type="ECO:0000256" key="1">
    <source>
        <dbReference type="ARBA" id="ARBA00007274"/>
    </source>
</evidence>
<dbReference type="InterPro" id="IPR050179">
    <property type="entry name" value="Trans_hexapeptide_repeat"/>
</dbReference>
<comment type="similarity">
    <text evidence="1">Belongs to the transferase hexapeptide repeat family.</text>
</comment>
<evidence type="ECO:0000313" key="3">
    <source>
        <dbReference type="Proteomes" id="UP000595197"/>
    </source>
</evidence>
<reference evidence="2" key="1">
    <citation type="submission" date="2021-02" db="EMBL/GenBank/DDBJ databases">
        <title>Skermanella TT6 skin isolate.</title>
        <authorList>
            <person name="Lee K."/>
            <person name="Ganzorig M."/>
        </authorList>
    </citation>
    <scope>NUCLEOTIDE SEQUENCE</scope>
    <source>
        <strain evidence="2">TT6</strain>
    </source>
</reference>
<evidence type="ECO:0000313" key="2">
    <source>
        <dbReference type="EMBL" id="QQP90049.1"/>
    </source>
</evidence>
<name>A0ABX7B7D4_9PROT</name>
<dbReference type="RefSeq" id="WP_201076894.1">
    <property type="nucleotide sequence ID" value="NZ_CP067420.1"/>
</dbReference>
<dbReference type="InterPro" id="IPR001451">
    <property type="entry name" value="Hexapep"/>
</dbReference>
<keyword evidence="3" id="KW-1185">Reference proteome</keyword>